<dbReference type="PANTHER" id="PTHR43513">
    <property type="entry name" value="DIHYDROOROTATE DEHYDROGENASE B (NAD(+)), ELECTRON TRANSFER SUBUNIT"/>
    <property type="match status" value="1"/>
</dbReference>
<evidence type="ECO:0000256" key="9">
    <source>
        <dbReference type="ARBA" id="ARBA00023004"/>
    </source>
</evidence>
<comment type="cofactor">
    <cofactor evidence="11 12">
        <name>FAD</name>
        <dbReference type="ChEBI" id="CHEBI:57692"/>
    </cofactor>
    <text evidence="11 12">Binds 1 FAD per subunit.</text>
</comment>
<dbReference type="GO" id="GO:0009055">
    <property type="term" value="F:electron transfer activity"/>
    <property type="evidence" value="ECO:0007669"/>
    <property type="project" value="UniProtKB-UniRule"/>
</dbReference>
<keyword evidence="8 11" id="KW-0249">Electron transport</keyword>
<evidence type="ECO:0000256" key="6">
    <source>
        <dbReference type="ARBA" id="ARBA00022827"/>
    </source>
</evidence>
<dbReference type="InterPro" id="IPR037117">
    <property type="entry name" value="Dihydroorotate_DH_ele_sf"/>
</dbReference>
<evidence type="ECO:0000256" key="13">
    <source>
        <dbReference type="PIRSR" id="PIRSR006816-2"/>
    </source>
</evidence>
<dbReference type="EMBL" id="WSLF01000002">
    <property type="protein sequence ID" value="KAE9636318.1"/>
    <property type="molecule type" value="Genomic_DNA"/>
</dbReference>
<dbReference type="GO" id="GO:0051537">
    <property type="term" value="F:2 iron, 2 sulfur cluster binding"/>
    <property type="evidence" value="ECO:0007669"/>
    <property type="project" value="UniProtKB-KW"/>
</dbReference>
<dbReference type="Pfam" id="PF00970">
    <property type="entry name" value="FAD_binding_6"/>
    <property type="match status" value="1"/>
</dbReference>
<keyword evidence="9 11" id="KW-0408">Iron</keyword>
<evidence type="ECO:0000256" key="11">
    <source>
        <dbReference type="HAMAP-Rule" id="MF_01211"/>
    </source>
</evidence>
<keyword evidence="7 11" id="KW-0665">Pyrimidine biosynthesis</keyword>
<dbReference type="InterPro" id="IPR039261">
    <property type="entry name" value="FNR_nucleotide-bd"/>
</dbReference>
<dbReference type="SUPFAM" id="SSF52343">
    <property type="entry name" value="Ferredoxin reductase-like, C-terminal NADP-linked domain"/>
    <property type="match status" value="1"/>
</dbReference>
<dbReference type="CDD" id="cd06218">
    <property type="entry name" value="DHOD_e_trans"/>
    <property type="match status" value="1"/>
</dbReference>
<evidence type="ECO:0000256" key="2">
    <source>
        <dbReference type="ARBA" id="ARBA00022448"/>
    </source>
</evidence>
<evidence type="ECO:0000256" key="10">
    <source>
        <dbReference type="ARBA" id="ARBA00023014"/>
    </source>
</evidence>
<dbReference type="Pfam" id="PF10418">
    <property type="entry name" value="DHODB_Fe-S_bind"/>
    <property type="match status" value="1"/>
</dbReference>
<comment type="function">
    <text evidence="11">Responsible for channeling the electrons from the oxidation of dihydroorotate from the FMN redox center in the PyrD type B subunit to the ultimate electron acceptor NAD(+).</text>
</comment>
<dbReference type="InterPro" id="IPR017938">
    <property type="entry name" value="Riboflavin_synthase-like_b-brl"/>
</dbReference>
<keyword evidence="5 11" id="KW-0479">Metal-binding</keyword>
<feature type="binding site" evidence="11 12">
    <location>
        <begin position="76"/>
        <end position="77"/>
    </location>
    <ligand>
        <name>FAD</name>
        <dbReference type="ChEBI" id="CHEBI:57692"/>
    </ligand>
</feature>
<proteinExistence type="inferred from homology"/>
<keyword evidence="3 11" id="KW-0285">Flavoprotein</keyword>
<dbReference type="HAMAP" id="MF_01211">
    <property type="entry name" value="DHODB_Fe_S_bind"/>
    <property type="match status" value="1"/>
</dbReference>
<feature type="domain" description="FAD-binding FR-type" evidence="14">
    <location>
        <begin position="2"/>
        <end position="101"/>
    </location>
</feature>
<dbReference type="PANTHER" id="PTHR43513:SF3">
    <property type="entry name" value="DIHYDROOROTATE DEHYDROGENASE B (NAD(+)), ELECTRON TRANSFER SUBUNIT-RELATED"/>
    <property type="match status" value="1"/>
</dbReference>
<comment type="caution">
    <text evidence="11">Lacks conserved residue(s) required for the propagation of feature annotation.</text>
</comment>
<dbReference type="GO" id="GO:0016491">
    <property type="term" value="F:oxidoreductase activity"/>
    <property type="evidence" value="ECO:0007669"/>
    <property type="project" value="InterPro"/>
</dbReference>
<dbReference type="Gene3D" id="2.10.240.10">
    <property type="entry name" value="Dihydroorotate dehydrogenase, electron transfer subunit"/>
    <property type="match status" value="1"/>
</dbReference>
<keyword evidence="4 11" id="KW-0001">2Fe-2S</keyword>
<dbReference type="PIRSF" id="PIRSF006816">
    <property type="entry name" value="Cyc3_hyd_g"/>
    <property type="match status" value="1"/>
</dbReference>
<dbReference type="SUPFAM" id="SSF63380">
    <property type="entry name" value="Riboflavin synthase domain-like"/>
    <property type="match status" value="1"/>
</dbReference>
<feature type="binding site" evidence="11 12">
    <location>
        <begin position="52"/>
        <end position="55"/>
    </location>
    <ligand>
        <name>FAD</name>
        <dbReference type="ChEBI" id="CHEBI:57692"/>
    </ligand>
</feature>
<evidence type="ECO:0000256" key="8">
    <source>
        <dbReference type="ARBA" id="ARBA00022982"/>
    </source>
</evidence>
<gene>
    <name evidence="11" type="primary">pyrK</name>
    <name evidence="15" type="ORF">GND95_04145</name>
</gene>
<evidence type="ECO:0000313" key="16">
    <source>
        <dbReference type="Proteomes" id="UP000483018"/>
    </source>
</evidence>
<dbReference type="InterPro" id="IPR023455">
    <property type="entry name" value="Dihydroorotate_DHASE_ETsu"/>
</dbReference>
<evidence type="ECO:0000313" key="15">
    <source>
        <dbReference type="EMBL" id="KAE9636318.1"/>
    </source>
</evidence>
<dbReference type="PRINTS" id="PR00410">
    <property type="entry name" value="PHEHYDRXLASE"/>
</dbReference>
<keyword evidence="6 11" id="KW-0274">FAD</keyword>
<comment type="cofactor">
    <cofactor evidence="11">
        <name>[2Fe-2S] cluster</name>
        <dbReference type="ChEBI" id="CHEBI:190135"/>
    </cofactor>
    <text evidence="11">Binds 1 [2Fe-2S] cluster per subunit.</text>
</comment>
<comment type="cofactor">
    <cofactor evidence="13">
        <name>[2Fe-2S] cluster</name>
        <dbReference type="ChEBI" id="CHEBI:190135"/>
    </cofactor>
    <text evidence="13">Binds 1 [2Fe-2S] cluster per subunit.</text>
</comment>
<evidence type="ECO:0000256" key="1">
    <source>
        <dbReference type="ARBA" id="ARBA00006422"/>
    </source>
</evidence>
<dbReference type="NCBIfam" id="NF000798">
    <property type="entry name" value="PRK00054.1-3"/>
    <property type="match status" value="1"/>
</dbReference>
<dbReference type="PROSITE" id="PS51384">
    <property type="entry name" value="FAD_FR"/>
    <property type="match status" value="1"/>
</dbReference>
<dbReference type="Proteomes" id="UP000483018">
    <property type="component" value="Unassembled WGS sequence"/>
</dbReference>
<accession>A0A7C8LJ69</accession>
<organism evidence="15 16">
    <name type="scientific">Defluviitalea raffinosedens</name>
    <dbReference type="NCBI Taxonomy" id="1450156"/>
    <lineage>
        <taxon>Bacteria</taxon>
        <taxon>Bacillati</taxon>
        <taxon>Bacillota</taxon>
        <taxon>Clostridia</taxon>
        <taxon>Lachnospirales</taxon>
        <taxon>Defluviitaleaceae</taxon>
        <taxon>Defluviitalea</taxon>
    </lineage>
</organism>
<evidence type="ECO:0000259" key="14">
    <source>
        <dbReference type="PROSITE" id="PS51384"/>
    </source>
</evidence>
<evidence type="ECO:0000256" key="5">
    <source>
        <dbReference type="ARBA" id="ARBA00022723"/>
    </source>
</evidence>
<keyword evidence="10 11" id="KW-0411">Iron-sulfur</keyword>
<dbReference type="OrthoDB" id="9789468at2"/>
<dbReference type="InterPro" id="IPR012165">
    <property type="entry name" value="Cyt_c3_hydrogenase_gsu"/>
</dbReference>
<dbReference type="AlphaFoldDB" id="A0A7C8LJ69"/>
<feature type="binding site" evidence="11 13">
    <location>
        <position position="216"/>
    </location>
    <ligand>
        <name>[2Fe-2S] cluster</name>
        <dbReference type="ChEBI" id="CHEBI:190135"/>
    </ligand>
</feature>
<comment type="subunit">
    <text evidence="11">Heterotetramer of 2 PyrK and 2 PyrD type B subunits.</text>
</comment>
<dbReference type="GO" id="GO:0046872">
    <property type="term" value="F:metal ion binding"/>
    <property type="evidence" value="ECO:0007669"/>
    <property type="project" value="UniProtKB-KW"/>
</dbReference>
<dbReference type="InterPro" id="IPR019480">
    <property type="entry name" value="Dihydroorotate_DH_Fe-S-bd"/>
</dbReference>
<evidence type="ECO:0000256" key="12">
    <source>
        <dbReference type="PIRSR" id="PIRSR006816-1"/>
    </source>
</evidence>
<comment type="similarity">
    <text evidence="1 11">Belongs to the PyrK family.</text>
</comment>
<dbReference type="Gene3D" id="2.40.30.10">
    <property type="entry name" value="Translation factors"/>
    <property type="match status" value="1"/>
</dbReference>
<dbReference type="Gene3D" id="3.40.50.80">
    <property type="entry name" value="Nucleotide-binding domain of ferredoxin-NADP reductase (FNR) module"/>
    <property type="match status" value="1"/>
</dbReference>
<comment type="pathway">
    <text evidence="11">Pyrimidine metabolism; UMP biosynthesis via de novo pathway; orotate from (S)-dihydroorotate (NAD(+) route): step 1/1.</text>
</comment>
<protein>
    <recommendedName>
        <fullName evidence="11">Dihydroorotate dehydrogenase B (NAD(+)), electron transfer subunit</fullName>
    </recommendedName>
    <alternativeName>
        <fullName evidence="11">Dihydroorotate oxidase B, electron transfer subunit</fullName>
    </alternativeName>
</protein>
<dbReference type="InterPro" id="IPR050353">
    <property type="entry name" value="PyrK_electron_transfer"/>
</dbReference>
<dbReference type="UniPathway" id="UPA00070">
    <property type="reaction ID" value="UER00945"/>
</dbReference>
<comment type="caution">
    <text evidence="15">The sequence shown here is derived from an EMBL/GenBank/DDBJ whole genome shotgun (WGS) entry which is preliminary data.</text>
</comment>
<feature type="binding site" evidence="11 13">
    <location>
        <position position="221"/>
    </location>
    <ligand>
        <name>[2Fe-2S] cluster</name>
        <dbReference type="ChEBI" id="CHEBI:190135"/>
    </ligand>
</feature>
<dbReference type="RefSeq" id="WP_158739569.1">
    <property type="nucleotide sequence ID" value="NZ_JAFBEP010000005.1"/>
</dbReference>
<evidence type="ECO:0000256" key="3">
    <source>
        <dbReference type="ARBA" id="ARBA00022630"/>
    </source>
</evidence>
<feature type="binding site" evidence="11 13">
    <location>
        <position position="242"/>
    </location>
    <ligand>
        <name>[2Fe-2S] cluster</name>
        <dbReference type="ChEBI" id="CHEBI:190135"/>
    </ligand>
</feature>
<evidence type="ECO:0000256" key="4">
    <source>
        <dbReference type="ARBA" id="ARBA00022714"/>
    </source>
</evidence>
<keyword evidence="16" id="KW-1185">Reference proteome</keyword>
<dbReference type="GO" id="GO:0050660">
    <property type="term" value="F:flavin adenine dinucleotide binding"/>
    <property type="evidence" value="ECO:0007669"/>
    <property type="project" value="InterPro"/>
</dbReference>
<name>A0A7C8LJ69_9FIRM</name>
<dbReference type="GO" id="GO:0044205">
    <property type="term" value="P:'de novo' UMP biosynthetic process"/>
    <property type="evidence" value="ECO:0007669"/>
    <property type="project" value="UniProtKB-UniRule"/>
</dbReference>
<dbReference type="InterPro" id="IPR008333">
    <property type="entry name" value="Cbr1-like_FAD-bd_dom"/>
</dbReference>
<evidence type="ECO:0000256" key="7">
    <source>
        <dbReference type="ARBA" id="ARBA00022975"/>
    </source>
</evidence>
<keyword evidence="2 11" id="KW-0813">Transport</keyword>
<sequence length="257" mass="28425">MKEIKHAMIQENRMIAPGMYSMTLQAEDIAKLAKPGQFVNLYCKGEARLLPRPISICEINKEEGTINLIYAVVGKGTGEFSQLEEGDTVEVLGPLGNGFMIDENKKKHIVVGGGVGTPPLLELVKHLKGEIDVYLGFRSYPILVEDFESLGARVHIATEDGSVDFKGNVLELMKKENANGDIIYACGPKLMLKAVSEWAASNDIPMQVSLEERMACGIGACVGCVCKTKKKEDKDWQHRKVCKDGPVFWHTEVIWDE</sequence>
<dbReference type="InterPro" id="IPR017927">
    <property type="entry name" value="FAD-bd_FR_type"/>
</dbReference>
<reference evidence="15 16" key="1">
    <citation type="submission" date="2019-12" db="EMBL/GenBank/DDBJ databases">
        <title>Defluviitalea raffinosedens, isolated from a biogas fermenter, genome sequencing and characterization.</title>
        <authorList>
            <person name="Rettenmaier R."/>
            <person name="Schneider M."/>
            <person name="Neuhaus K."/>
            <person name="Liebl W."/>
            <person name="Zverlov V."/>
        </authorList>
    </citation>
    <scope>NUCLEOTIDE SEQUENCE [LARGE SCALE GENOMIC DNA]</scope>
    <source>
        <strain evidence="15 16">249c-K6</strain>
    </source>
</reference>
<feature type="binding site" evidence="11 13">
    <location>
        <position position="224"/>
    </location>
    <ligand>
        <name>[2Fe-2S] cluster</name>
        <dbReference type="ChEBI" id="CHEBI:190135"/>
    </ligand>
</feature>